<protein>
    <submittedName>
        <fullName evidence="1">Uncharacterized protein</fullName>
    </submittedName>
</protein>
<comment type="caution">
    <text evidence="1">The sequence shown here is derived from an EMBL/GenBank/DDBJ whole genome shotgun (WGS) entry which is preliminary data.</text>
</comment>
<gene>
    <name evidence="1" type="ORF">Tci_663821</name>
</gene>
<dbReference type="AlphaFoldDB" id="A0A699KFC6"/>
<accession>A0A699KFC6</accession>
<proteinExistence type="predicted"/>
<evidence type="ECO:0000313" key="1">
    <source>
        <dbReference type="EMBL" id="GFA91849.1"/>
    </source>
</evidence>
<dbReference type="EMBL" id="BKCJ010514041">
    <property type="protein sequence ID" value="GFA91849.1"/>
    <property type="molecule type" value="Genomic_DNA"/>
</dbReference>
<reference evidence="1" key="1">
    <citation type="journal article" date="2019" name="Sci. Rep.">
        <title>Draft genome of Tanacetum cinerariifolium, the natural source of mosquito coil.</title>
        <authorList>
            <person name="Yamashiro T."/>
            <person name="Shiraishi A."/>
            <person name="Satake H."/>
            <person name="Nakayama K."/>
        </authorList>
    </citation>
    <scope>NUCLEOTIDE SEQUENCE</scope>
</reference>
<organism evidence="1">
    <name type="scientific">Tanacetum cinerariifolium</name>
    <name type="common">Dalmatian daisy</name>
    <name type="synonym">Chrysanthemum cinerariifolium</name>
    <dbReference type="NCBI Taxonomy" id="118510"/>
    <lineage>
        <taxon>Eukaryota</taxon>
        <taxon>Viridiplantae</taxon>
        <taxon>Streptophyta</taxon>
        <taxon>Embryophyta</taxon>
        <taxon>Tracheophyta</taxon>
        <taxon>Spermatophyta</taxon>
        <taxon>Magnoliopsida</taxon>
        <taxon>eudicotyledons</taxon>
        <taxon>Gunneridae</taxon>
        <taxon>Pentapetalae</taxon>
        <taxon>asterids</taxon>
        <taxon>campanulids</taxon>
        <taxon>Asterales</taxon>
        <taxon>Asteraceae</taxon>
        <taxon>Asteroideae</taxon>
        <taxon>Anthemideae</taxon>
        <taxon>Anthemidinae</taxon>
        <taxon>Tanacetum</taxon>
    </lineage>
</organism>
<feature type="non-terminal residue" evidence="1">
    <location>
        <position position="1"/>
    </location>
</feature>
<sequence length="183" mass="20515">ERPHEIDALNLKNLANLDGILRHFISLRNLSLTLTSVTRFDQVVGITIDCRLIKTGIKHLFGGVVRAMMSPGGSIVASLKNFNGFLAVNTPPDDLISIDFKQEGVIPKVMLHIFEEFVLLLGRHSLNNEIPRMDENPPEQSLIGIFFSKEIFEGRVIRIHNAFVQDEDRTYGKVACIAHKLKG</sequence>
<name>A0A699KFC6_TANCI</name>